<gene>
    <name evidence="2" type="ORF">LARV_01264</name>
</gene>
<dbReference type="RefSeq" id="WP_075072843.1">
    <property type="nucleotide sequence ID" value="NZ_DF967972.1"/>
</dbReference>
<dbReference type="AlphaFoldDB" id="A0A0S7BG87"/>
<protein>
    <submittedName>
        <fullName evidence="2">Predicted acetyltransferase</fullName>
    </submittedName>
</protein>
<dbReference type="GO" id="GO:0016747">
    <property type="term" value="F:acyltransferase activity, transferring groups other than amino-acyl groups"/>
    <property type="evidence" value="ECO:0007669"/>
    <property type="project" value="InterPro"/>
</dbReference>
<evidence type="ECO:0000259" key="1">
    <source>
        <dbReference type="PROSITE" id="PS51186"/>
    </source>
</evidence>
<dbReference type="InterPro" id="IPR000182">
    <property type="entry name" value="GNAT_dom"/>
</dbReference>
<accession>A0A0S7BG87</accession>
<organism evidence="2">
    <name type="scientific">Longilinea arvoryzae</name>
    <dbReference type="NCBI Taxonomy" id="360412"/>
    <lineage>
        <taxon>Bacteria</taxon>
        <taxon>Bacillati</taxon>
        <taxon>Chloroflexota</taxon>
        <taxon>Anaerolineae</taxon>
        <taxon>Anaerolineales</taxon>
        <taxon>Anaerolineaceae</taxon>
        <taxon>Longilinea</taxon>
    </lineage>
</organism>
<feature type="domain" description="N-acetyltransferase" evidence="1">
    <location>
        <begin position="147"/>
        <end position="286"/>
    </location>
</feature>
<dbReference type="STRING" id="360412.LARV_01264"/>
<dbReference type="PROSITE" id="PS51186">
    <property type="entry name" value="GNAT"/>
    <property type="match status" value="1"/>
</dbReference>
<reference evidence="2" key="1">
    <citation type="submission" date="2015-07" db="EMBL/GenBank/DDBJ databases">
        <title>Draft Genome Sequences of Anaerolinea thermolimosa IMO-1, Bellilinea caldifistulae GOMI-1, Leptolinea tardivitalis YMTK-2, Levilinea saccharolytica KIBI-1,Longilinea arvoryzae KOME-1, Previously Described as Members of the Anaerolineaceae (Chloroflexi).</title>
        <authorList>
            <person name="Sekiguchi Y."/>
            <person name="Ohashi A."/>
            <person name="Matsuura N."/>
            <person name="Tourlousse M.D."/>
        </authorList>
    </citation>
    <scope>NUCLEOTIDE SEQUENCE [LARGE SCALE GENOMIC DNA]</scope>
    <source>
        <strain evidence="2">KOME-1</strain>
    </source>
</reference>
<dbReference type="OrthoDB" id="3174529at2"/>
<dbReference type="InterPro" id="IPR016181">
    <property type="entry name" value="Acyl_CoA_acyltransferase"/>
</dbReference>
<dbReference type="Pfam" id="PF00583">
    <property type="entry name" value="Acetyltransf_1"/>
    <property type="match status" value="1"/>
</dbReference>
<name>A0A0S7BG87_9CHLR</name>
<proteinExistence type="predicted"/>
<dbReference type="SUPFAM" id="SSF55729">
    <property type="entry name" value="Acyl-CoA N-acyltransferases (Nat)"/>
    <property type="match status" value="1"/>
</dbReference>
<evidence type="ECO:0000313" key="2">
    <source>
        <dbReference type="EMBL" id="GAP13510.1"/>
    </source>
</evidence>
<keyword evidence="2" id="KW-0808">Transferase</keyword>
<dbReference type="Gene3D" id="3.40.630.30">
    <property type="match status" value="1"/>
</dbReference>
<dbReference type="EMBL" id="DF967972">
    <property type="protein sequence ID" value="GAP13510.1"/>
    <property type="molecule type" value="Genomic_DNA"/>
</dbReference>
<evidence type="ECO:0000313" key="3">
    <source>
        <dbReference type="Proteomes" id="UP000055060"/>
    </source>
</evidence>
<sequence length="286" mass="32176">MLSPIQFASADAFLQHAQTTLLQDEAANGLMLGICIRLRDYPERILAAPFLFTIDREPHQIVLAAIMTPPHNLILHCAETCDPSILEMLAGHLIAQGWAIPGVLGPAAISERFAERWAQRTGCQARVHQRQRGFELRQVIPPLPAPGRFRPAELSDLPLLTEWARAFYQDALHEDLTLEQARAMTALKIDDRQLYVWDANEPVSMAAVGRPTPHGISVSFVYTPPRQRGRGYASNCVAVLSQHMLDEGYQFCTLFTDLANPVSNAIYQHIGYRPIFDYTEYHFEND</sequence>
<keyword evidence="3" id="KW-1185">Reference proteome</keyword>
<dbReference type="Proteomes" id="UP000055060">
    <property type="component" value="Unassembled WGS sequence"/>
</dbReference>